<dbReference type="HOGENOM" id="CLU_2217580_0_0_5"/>
<dbReference type="AlphaFoldDB" id="F4QNJ9"/>
<sequence length="106" mass="11968">MCSQENATFVLAGRTTGGKFSVYDYRYRYLPAEGEVMHGGQKVVIFQGNKYIGQYTLSPPPYTAISVDGKHVILDSIDTKERVSLDLTKEPPREVWVNGEMAVFFR</sequence>
<reference evidence="2" key="1">
    <citation type="submission" date="2011-03" db="EMBL/GenBank/DDBJ databases">
        <title>Draft genome sequence of Brevundimonas diminuta.</title>
        <authorList>
            <person name="Brown P.J.B."/>
            <person name="Buechlein A."/>
            <person name="Hemmerich C."/>
            <person name="Brun Y.V."/>
        </authorList>
    </citation>
    <scope>NUCLEOTIDE SEQUENCE [LARGE SCALE GENOMIC DNA]</scope>
    <source>
        <strain evidence="2">C19</strain>
    </source>
</reference>
<accession>F4QNJ9</accession>
<keyword evidence="2" id="KW-1185">Reference proteome</keyword>
<protein>
    <submittedName>
        <fullName evidence="1">Uncharacterized protein</fullName>
    </submittedName>
</protein>
<organism evidence="1 2">
    <name type="scientific">Asticcacaulis biprosthecium C19</name>
    <dbReference type="NCBI Taxonomy" id="715226"/>
    <lineage>
        <taxon>Bacteria</taxon>
        <taxon>Pseudomonadati</taxon>
        <taxon>Pseudomonadota</taxon>
        <taxon>Alphaproteobacteria</taxon>
        <taxon>Caulobacterales</taxon>
        <taxon>Caulobacteraceae</taxon>
        <taxon>Asticcacaulis</taxon>
    </lineage>
</organism>
<name>F4QNJ9_9CAUL</name>
<dbReference type="Proteomes" id="UP000006512">
    <property type="component" value="Unassembled WGS sequence"/>
</dbReference>
<proteinExistence type="predicted"/>
<evidence type="ECO:0000313" key="1">
    <source>
        <dbReference type="EMBL" id="EGF90907.1"/>
    </source>
</evidence>
<dbReference type="EMBL" id="GL883078">
    <property type="protein sequence ID" value="EGF90907.1"/>
    <property type="molecule type" value="Genomic_DNA"/>
</dbReference>
<evidence type="ECO:0000313" key="2">
    <source>
        <dbReference type="Proteomes" id="UP000006512"/>
    </source>
</evidence>
<gene>
    <name evidence="1" type="ORF">ABI_23190</name>
</gene>